<dbReference type="InterPro" id="IPR001584">
    <property type="entry name" value="Integrase_cat-core"/>
</dbReference>
<dbReference type="InterPro" id="IPR050951">
    <property type="entry name" value="Retrovirus_Pol_polyprotein"/>
</dbReference>
<feature type="non-terminal residue" evidence="2">
    <location>
        <position position="102"/>
    </location>
</feature>
<dbReference type="PROSITE" id="PS50994">
    <property type="entry name" value="INTEGRASE"/>
    <property type="match status" value="1"/>
</dbReference>
<dbReference type="InterPro" id="IPR036397">
    <property type="entry name" value="RNaseH_sf"/>
</dbReference>
<dbReference type="PANTHER" id="PTHR37984">
    <property type="entry name" value="PROTEIN CBG26694"/>
    <property type="match status" value="1"/>
</dbReference>
<accession>A0A9Q4HBC6</accession>
<feature type="domain" description="Integrase catalytic" evidence="1">
    <location>
        <begin position="1"/>
        <end position="102"/>
    </location>
</feature>
<dbReference type="Proteomes" id="UP001077788">
    <property type="component" value="Unassembled WGS sequence"/>
</dbReference>
<dbReference type="Gene3D" id="3.30.420.10">
    <property type="entry name" value="Ribonuclease H-like superfamily/Ribonuclease H"/>
    <property type="match status" value="1"/>
</dbReference>
<dbReference type="RefSeq" id="WP_267992346.1">
    <property type="nucleotide sequence ID" value="NZ_JAPQFC010001146.1"/>
</dbReference>
<reference evidence="2" key="1">
    <citation type="journal article" date="2021" name="Vet Sci">
        <title>O-Serogroups and Pathovirotypes of Escherichia coli Isolated from Post-Weaning Piglets Showing Diarrhoea and/or Oedema in South Korea.</title>
        <authorList>
            <person name="Byun J.W."/>
            <person name="Moon B.Y."/>
            <person name="Do K.H."/>
            <person name="Lee K."/>
            <person name="Lee H.Y."/>
            <person name="Kim W.I."/>
            <person name="So B."/>
            <person name="Lee W.K."/>
        </authorList>
    </citation>
    <scope>NUCLEOTIDE SEQUENCE</scope>
    <source>
        <strain evidence="2">84/14</strain>
    </source>
</reference>
<gene>
    <name evidence="2" type="ORF">OYG11_12580</name>
</gene>
<dbReference type="Pfam" id="PF00665">
    <property type="entry name" value="rve"/>
    <property type="match status" value="1"/>
</dbReference>
<dbReference type="EMBL" id="JAPQFC010001146">
    <property type="protein sequence ID" value="MCY6525031.1"/>
    <property type="molecule type" value="Genomic_DNA"/>
</dbReference>
<evidence type="ECO:0000259" key="1">
    <source>
        <dbReference type="PROSITE" id="PS50994"/>
    </source>
</evidence>
<sequence>MLVCTDYMTKWVEAKALLKANEEAVLTFLFEEIFVRFGLPRELVTDGGPPFNSHGFKNMLQKYHIKHKMTTPYYPQANGQVESTNKVIEAILTKTIKENRRD</sequence>
<evidence type="ECO:0000313" key="3">
    <source>
        <dbReference type="Proteomes" id="UP001077788"/>
    </source>
</evidence>
<proteinExistence type="predicted"/>
<dbReference type="GO" id="GO:0015074">
    <property type="term" value="P:DNA integration"/>
    <property type="evidence" value="ECO:0007669"/>
    <property type="project" value="InterPro"/>
</dbReference>
<dbReference type="InterPro" id="IPR012337">
    <property type="entry name" value="RNaseH-like_sf"/>
</dbReference>
<dbReference type="PANTHER" id="PTHR37984:SF5">
    <property type="entry name" value="PROTEIN NYNRIN-LIKE"/>
    <property type="match status" value="1"/>
</dbReference>
<comment type="caution">
    <text evidence="2">The sequence shown here is derived from an EMBL/GenBank/DDBJ whole genome shotgun (WGS) entry which is preliminary data.</text>
</comment>
<dbReference type="GO" id="GO:0003676">
    <property type="term" value="F:nucleic acid binding"/>
    <property type="evidence" value="ECO:0007669"/>
    <property type="project" value="InterPro"/>
</dbReference>
<name>A0A9Q4HBC6_ACTPL</name>
<reference evidence="2" key="2">
    <citation type="submission" date="2022-12" db="EMBL/GenBank/DDBJ databases">
        <authorList>
            <person name="Kardos G."/>
            <person name="Sarkozi R."/>
            <person name="Laczko L."/>
            <person name="Marton S."/>
            <person name="Makrai L."/>
            <person name="Banyai K."/>
            <person name="Fodor L."/>
        </authorList>
    </citation>
    <scope>NUCLEOTIDE SEQUENCE</scope>
    <source>
        <strain evidence="2">84/14</strain>
    </source>
</reference>
<evidence type="ECO:0000313" key="2">
    <source>
        <dbReference type="EMBL" id="MCY6525031.1"/>
    </source>
</evidence>
<organism evidence="2 3">
    <name type="scientific">Actinobacillus pleuropneumoniae</name>
    <name type="common">Haemophilus pleuropneumoniae</name>
    <dbReference type="NCBI Taxonomy" id="715"/>
    <lineage>
        <taxon>Bacteria</taxon>
        <taxon>Pseudomonadati</taxon>
        <taxon>Pseudomonadota</taxon>
        <taxon>Gammaproteobacteria</taxon>
        <taxon>Pasteurellales</taxon>
        <taxon>Pasteurellaceae</taxon>
        <taxon>Actinobacillus</taxon>
    </lineage>
</organism>
<dbReference type="AlphaFoldDB" id="A0A9Q4HBC6"/>
<protein>
    <submittedName>
        <fullName evidence="2">DDE-type integrase/transposase/recombinase</fullName>
    </submittedName>
</protein>
<dbReference type="SUPFAM" id="SSF53098">
    <property type="entry name" value="Ribonuclease H-like"/>
    <property type="match status" value="1"/>
</dbReference>